<feature type="compositionally biased region" description="Low complexity" evidence="9">
    <location>
        <begin position="436"/>
        <end position="445"/>
    </location>
</feature>
<feature type="domain" description="Kinesin motor" evidence="10">
    <location>
        <begin position="4"/>
        <end position="315"/>
    </location>
</feature>
<dbReference type="GO" id="GO:0051231">
    <property type="term" value="P:spindle elongation"/>
    <property type="evidence" value="ECO:0007669"/>
    <property type="project" value="TreeGrafter"/>
</dbReference>
<dbReference type="GO" id="GO:0007052">
    <property type="term" value="P:mitotic spindle organization"/>
    <property type="evidence" value="ECO:0007669"/>
    <property type="project" value="TreeGrafter"/>
</dbReference>
<comment type="subcellular location">
    <subcellularLocation>
        <location evidence="1">Cytoplasm</location>
        <location evidence="1">Cytoskeleton</location>
    </subcellularLocation>
</comment>
<dbReference type="GO" id="GO:0007018">
    <property type="term" value="P:microtubule-based movement"/>
    <property type="evidence" value="ECO:0007669"/>
    <property type="project" value="InterPro"/>
</dbReference>
<keyword evidence="2" id="KW-0963">Cytoplasm</keyword>
<evidence type="ECO:0000256" key="7">
    <source>
        <dbReference type="PROSITE-ProRule" id="PRU00283"/>
    </source>
</evidence>
<evidence type="ECO:0000256" key="2">
    <source>
        <dbReference type="ARBA" id="ARBA00022490"/>
    </source>
</evidence>
<evidence type="ECO:0000256" key="6">
    <source>
        <dbReference type="ARBA" id="ARBA00023212"/>
    </source>
</evidence>
<evidence type="ECO:0000256" key="5">
    <source>
        <dbReference type="ARBA" id="ARBA00023054"/>
    </source>
</evidence>
<dbReference type="SUPFAM" id="SSF52540">
    <property type="entry name" value="P-loop containing nucleoside triphosphate hydrolases"/>
    <property type="match status" value="1"/>
</dbReference>
<dbReference type="AlphaFoldDB" id="A0A8S1DUE9"/>
<dbReference type="GO" id="GO:0005524">
    <property type="term" value="F:ATP binding"/>
    <property type="evidence" value="ECO:0007669"/>
    <property type="project" value="UniProtKB-UniRule"/>
</dbReference>
<dbReference type="EMBL" id="CADEPI010000352">
    <property type="protein sequence ID" value="CAB3384474.1"/>
    <property type="molecule type" value="Genomic_DNA"/>
</dbReference>
<dbReference type="InterPro" id="IPR001752">
    <property type="entry name" value="Kinesin_motor_dom"/>
</dbReference>
<dbReference type="GO" id="GO:0005875">
    <property type="term" value="C:microtubule associated complex"/>
    <property type="evidence" value="ECO:0007669"/>
    <property type="project" value="TreeGrafter"/>
</dbReference>
<dbReference type="SMART" id="SM00129">
    <property type="entry name" value="KISc"/>
    <property type="match status" value="1"/>
</dbReference>
<dbReference type="PRINTS" id="PR00380">
    <property type="entry name" value="KINESINHEAVY"/>
</dbReference>
<dbReference type="GO" id="GO:0003777">
    <property type="term" value="F:microtubule motor activity"/>
    <property type="evidence" value="ECO:0007669"/>
    <property type="project" value="InterPro"/>
</dbReference>
<keyword evidence="7" id="KW-0505">Motor protein</keyword>
<evidence type="ECO:0000313" key="11">
    <source>
        <dbReference type="EMBL" id="CAB3384474.1"/>
    </source>
</evidence>
<evidence type="ECO:0000256" key="3">
    <source>
        <dbReference type="ARBA" id="ARBA00022741"/>
    </source>
</evidence>
<evidence type="ECO:0000313" key="12">
    <source>
        <dbReference type="Proteomes" id="UP000494165"/>
    </source>
</evidence>
<feature type="coiled-coil region" evidence="8">
    <location>
        <begin position="612"/>
        <end position="639"/>
    </location>
</feature>
<gene>
    <name evidence="11" type="ORF">CLODIP_2_CD10572</name>
</gene>
<organism evidence="11 12">
    <name type="scientific">Cloeon dipterum</name>
    <dbReference type="NCBI Taxonomy" id="197152"/>
    <lineage>
        <taxon>Eukaryota</taxon>
        <taxon>Metazoa</taxon>
        <taxon>Ecdysozoa</taxon>
        <taxon>Arthropoda</taxon>
        <taxon>Hexapoda</taxon>
        <taxon>Insecta</taxon>
        <taxon>Pterygota</taxon>
        <taxon>Palaeoptera</taxon>
        <taxon>Ephemeroptera</taxon>
        <taxon>Pisciforma</taxon>
        <taxon>Baetidae</taxon>
        <taxon>Cloeon</taxon>
    </lineage>
</organism>
<proteinExistence type="inferred from homology"/>
<accession>A0A8S1DUE9</accession>
<dbReference type="PANTHER" id="PTHR47969:SF15">
    <property type="entry name" value="CHROMOSOME-ASSOCIATED KINESIN KIF4A-RELATED"/>
    <property type="match status" value="1"/>
</dbReference>
<dbReference type="OrthoDB" id="540783at2759"/>
<evidence type="ECO:0000256" key="9">
    <source>
        <dbReference type="SAM" id="MobiDB-lite"/>
    </source>
</evidence>
<sequence>METNIRVAIRVRPPPSDGLLPDERIIISTGPQPNILTIENVRPFQFDHVISMEQSQSQTFKETVEPLMHLVFDGYDASVITFGQPDSGKSYTIFGPEMHCALSETEHGLLQRTSREIFNRISSFANRKIKVYASFVEIYQEVMRDLLNPDTTNLRIMDDPCMGIKIEGAVYAECQNTADVLHLMMTGLANRQADDCAHAIFTIVINQLIPSTDNKVVQKVSLVTFVDLAAAERLSAGSSVRIDASVAALGNLLRSLSRKSNYEFVPYKVSKLTHILKPSVGGRALTSFLCCVSPLASDTADTIATLNFGELARHVINRPISNSFVREINIASQESETVNLNRNEVKELSENIFGIEFVMGQWRNLLTGAEELFQNLTEGKSVSDEELEQMQRWLCLKQECEEIAESQQTESLSILLQKSLNTPGLSDTSEVKVSENESNSVNNNNRQTTVYDADSDSTDEEMVGNGMHHAKSSTATVTDDEKESRGISTPELNEKVNTLLEQFRLEHNSNVCDVIGMNMTDDEHISPKCSFDFDQLFATEENEPVRMKSSEKRTIVAPNEPELNVEIPAPNECGDIVVRSRSARNTPLTDSDMDANTEKSEWDPVKAKHNRLKKVMIELQSLQTRILDLRRVVELKEEMLKDLIAHADLRQSLKAKVLSKYNRALEMVSFCTAKLAQSEKVAATNPRSRHHLEIVEKCRELLKQYTEQFEDATTVYRLLDNTPKKAIEFERSLTSSRRQLEKLRKLFTRQEKYKEMLEKEQLMLRTASPQNVRQLRLVFMSEKSTRCLQRPESCGIPLDEDLSTDGSVDTLEANEDFDINEEEDLAVPTPENERDPQWQRKEIYRLRKLKNNVITDLTELRNKLKETKYLEKEQLWNLYKLEEAIDAIDAAIEYKNEIISNINSGTTVNRVWEENEDVLLKRLSGLSLNETKLLLYKYFKKCVDMRDGGRQLAVQLAQQDTHSEILAWKLHKVGIHTEEARDATAKQFLAKEMDHQEQLHKLLATLSESSQQLAEATRAAVATRFDMELRQGDRVIKKKMEDMRLMVHTKGNGGGASSHHLGRTGFPGFDALAAELPLALQLNAHDSTRGKLIPPKRKGRDHQD</sequence>
<protein>
    <recommendedName>
        <fullName evidence="10">Kinesin motor domain-containing protein</fullName>
    </recommendedName>
</protein>
<evidence type="ECO:0000256" key="1">
    <source>
        <dbReference type="ARBA" id="ARBA00004245"/>
    </source>
</evidence>
<dbReference type="InterPro" id="IPR027640">
    <property type="entry name" value="Kinesin-like_fam"/>
</dbReference>
<dbReference type="GO" id="GO:0008017">
    <property type="term" value="F:microtubule binding"/>
    <property type="evidence" value="ECO:0007669"/>
    <property type="project" value="InterPro"/>
</dbReference>
<keyword evidence="3 7" id="KW-0547">Nucleotide-binding</keyword>
<dbReference type="Gene3D" id="3.40.850.10">
    <property type="entry name" value="Kinesin motor domain"/>
    <property type="match status" value="1"/>
</dbReference>
<keyword evidence="5 8" id="KW-0175">Coiled coil</keyword>
<evidence type="ECO:0000256" key="4">
    <source>
        <dbReference type="ARBA" id="ARBA00022840"/>
    </source>
</evidence>
<feature type="region of interest" description="Disordered" evidence="9">
    <location>
        <begin position="423"/>
        <end position="488"/>
    </location>
</feature>
<feature type="binding site" evidence="7">
    <location>
        <begin position="83"/>
        <end position="90"/>
    </location>
    <ligand>
        <name>ATP</name>
        <dbReference type="ChEBI" id="CHEBI:30616"/>
    </ligand>
</feature>
<comment type="similarity">
    <text evidence="7">Belongs to the TRAFAC class myosin-kinesin ATPase superfamily. Kinesin family.</text>
</comment>
<evidence type="ECO:0000259" key="10">
    <source>
        <dbReference type="PROSITE" id="PS50067"/>
    </source>
</evidence>
<keyword evidence="4 7" id="KW-0067">ATP-binding</keyword>
<comment type="caution">
    <text evidence="11">The sequence shown here is derived from an EMBL/GenBank/DDBJ whole genome shotgun (WGS) entry which is preliminary data.</text>
</comment>
<name>A0A8S1DUE9_9INSE</name>
<feature type="compositionally biased region" description="Acidic residues" evidence="9">
    <location>
        <begin position="453"/>
        <end position="462"/>
    </location>
</feature>
<keyword evidence="6" id="KW-0206">Cytoskeleton</keyword>
<keyword evidence="12" id="KW-1185">Reference proteome</keyword>
<dbReference type="InterPro" id="IPR027417">
    <property type="entry name" value="P-loop_NTPase"/>
</dbReference>
<dbReference type="PROSITE" id="PS50067">
    <property type="entry name" value="KINESIN_MOTOR_2"/>
    <property type="match status" value="1"/>
</dbReference>
<dbReference type="Pfam" id="PF00225">
    <property type="entry name" value="Kinesin"/>
    <property type="match status" value="1"/>
</dbReference>
<evidence type="ECO:0000256" key="8">
    <source>
        <dbReference type="SAM" id="Coils"/>
    </source>
</evidence>
<reference evidence="11 12" key="1">
    <citation type="submission" date="2020-04" db="EMBL/GenBank/DDBJ databases">
        <authorList>
            <person name="Alioto T."/>
            <person name="Alioto T."/>
            <person name="Gomez Garrido J."/>
        </authorList>
    </citation>
    <scope>NUCLEOTIDE SEQUENCE [LARGE SCALE GENOMIC DNA]</scope>
</reference>
<dbReference type="PANTHER" id="PTHR47969">
    <property type="entry name" value="CHROMOSOME-ASSOCIATED KINESIN KIF4A-RELATED"/>
    <property type="match status" value="1"/>
</dbReference>
<dbReference type="Proteomes" id="UP000494165">
    <property type="component" value="Unassembled WGS sequence"/>
</dbReference>
<dbReference type="InterPro" id="IPR036961">
    <property type="entry name" value="Kinesin_motor_dom_sf"/>
</dbReference>